<dbReference type="AlphaFoldDB" id="L2GMG2"/>
<dbReference type="STRING" id="993615.L2GMG2"/>
<keyword evidence="4 7" id="KW-0547">Nucleotide-binding</keyword>
<evidence type="ECO:0000256" key="7">
    <source>
        <dbReference type="RuleBase" id="RU004187"/>
    </source>
</evidence>
<organism evidence="8 9">
    <name type="scientific">Vittaforma corneae (strain ATCC 50505)</name>
    <name type="common">Microsporidian parasite</name>
    <name type="synonym">Nosema corneum</name>
    <dbReference type="NCBI Taxonomy" id="993615"/>
    <lineage>
        <taxon>Eukaryota</taxon>
        <taxon>Fungi</taxon>
        <taxon>Fungi incertae sedis</taxon>
        <taxon>Microsporidia</taxon>
        <taxon>Nosematidae</taxon>
        <taxon>Vittaforma</taxon>
    </lineage>
</organism>
<dbReference type="InterPro" id="IPR002423">
    <property type="entry name" value="Cpn60/GroEL/TCP-1"/>
</dbReference>
<dbReference type="SUPFAM" id="SSF48592">
    <property type="entry name" value="GroEL equatorial domain-like"/>
    <property type="match status" value="1"/>
</dbReference>
<dbReference type="PROSITE" id="PS00995">
    <property type="entry name" value="TCP1_3"/>
    <property type="match status" value="1"/>
</dbReference>
<comment type="function">
    <text evidence="1">Molecular chaperone; assists the folding of proteins upon ATP hydrolysis.</text>
</comment>
<dbReference type="Proteomes" id="UP000011082">
    <property type="component" value="Unassembled WGS sequence"/>
</dbReference>
<dbReference type="VEuPathDB" id="MicrosporidiaDB:VICG_01466"/>
<dbReference type="InterPro" id="IPR017998">
    <property type="entry name" value="Chaperone_TCP-1"/>
</dbReference>
<dbReference type="SUPFAM" id="SSF54849">
    <property type="entry name" value="GroEL-intermediate domain like"/>
    <property type="match status" value="1"/>
</dbReference>
<keyword evidence="9" id="KW-1185">Reference proteome</keyword>
<dbReference type="InParanoid" id="L2GMG2"/>
<proteinExistence type="inferred from homology"/>
<dbReference type="HOGENOM" id="CLU_008891_7_2_1"/>
<evidence type="ECO:0000256" key="4">
    <source>
        <dbReference type="ARBA" id="ARBA00022741"/>
    </source>
</evidence>
<keyword evidence="5 7" id="KW-0067">ATP-binding</keyword>
<dbReference type="GeneID" id="19882177"/>
<dbReference type="NCBIfam" id="NF041083">
    <property type="entry name" value="thermosome_beta"/>
    <property type="match status" value="1"/>
</dbReference>
<sequence length="575" mass="63841">MVGKQLRFNSTFQIYDDYIFVYSLSNSVQQVTFTNFTDYFAAKILSSMAQILTDELGQSFQLGKEEHATLRGRECLEANINTVKSIASFLSSSLGPTGMDKLLTDKDGNIYVTNDGATILKEMDMTDNPISQLILQLSQSQDDEIGDGTTSIVILTSAILSQAKFLLEKGMHPIKISEGLSTALKLAEKHLLKVSEEITDLNAQLLKVAKTSLGSKIVSLYDFSGLCVEASLAVADLSRKDIDLDLISVQSKTGKSLADTRLVKGLVIKKEFSHPQMSKCMKGARIALLSCPFEPPKLKNKNSLIVSNAEEYRSLELYEKMKFEEMITYLKNCKVDVVLCQWGFDDEANSLLMQNNIMAVRWVGGNDLGLIASHIRGSIVARFEDLREEYLGIADVKEESLGTENEKIITIESPGKNRAVTILVRGSTEYVIEEAKRAIRDALCAIRSMIDCERIVYGGGSCELSLSIYLDKKAKEFGCEDEAAIKAFSRALLDIPITLSQNSGFDAVEYVEKLRELHISNNEPCFGVDCLETGERNMKKLGIFETFKSKLRQLKMATDLVNTILKINDVISTKD</sequence>
<protein>
    <submittedName>
        <fullName evidence="8">T-complex protein 1, epsilon subunit</fullName>
    </submittedName>
</protein>
<dbReference type="EMBL" id="JH370143">
    <property type="protein sequence ID" value="ELA41482.1"/>
    <property type="molecule type" value="Genomic_DNA"/>
</dbReference>
<dbReference type="GO" id="GO:0005832">
    <property type="term" value="C:chaperonin-containing T-complex"/>
    <property type="evidence" value="ECO:0007669"/>
    <property type="project" value="UniProtKB-ARBA"/>
</dbReference>
<evidence type="ECO:0000313" key="9">
    <source>
        <dbReference type="Proteomes" id="UP000011082"/>
    </source>
</evidence>
<dbReference type="Gene3D" id="3.30.260.10">
    <property type="entry name" value="TCP-1-like chaperonin intermediate domain"/>
    <property type="match status" value="1"/>
</dbReference>
<dbReference type="InterPro" id="IPR002194">
    <property type="entry name" value="Chaperonin_TCP-1_CS"/>
</dbReference>
<dbReference type="GO" id="GO:0005524">
    <property type="term" value="F:ATP binding"/>
    <property type="evidence" value="ECO:0007669"/>
    <property type="project" value="UniProtKB-KW"/>
</dbReference>
<dbReference type="Gene3D" id="1.10.560.10">
    <property type="entry name" value="GroEL-like equatorial domain"/>
    <property type="match status" value="1"/>
</dbReference>
<accession>L2GMG2</accession>
<dbReference type="InterPro" id="IPR053374">
    <property type="entry name" value="TCP-1_chaperonin"/>
</dbReference>
<dbReference type="PANTHER" id="PTHR11353">
    <property type="entry name" value="CHAPERONIN"/>
    <property type="match status" value="1"/>
</dbReference>
<comment type="subunit">
    <text evidence="3">Component of the T-complex protein 1 (TCP1) complex.</text>
</comment>
<dbReference type="OMA" id="SHPQMPH"/>
<evidence type="ECO:0000256" key="5">
    <source>
        <dbReference type="ARBA" id="ARBA00022840"/>
    </source>
</evidence>
<dbReference type="InterPro" id="IPR027410">
    <property type="entry name" value="TCP-1-like_intermed_sf"/>
</dbReference>
<dbReference type="GO" id="GO:0016887">
    <property type="term" value="F:ATP hydrolysis activity"/>
    <property type="evidence" value="ECO:0007669"/>
    <property type="project" value="InterPro"/>
</dbReference>
<dbReference type="InterPro" id="IPR027413">
    <property type="entry name" value="GROEL-like_equatorial_sf"/>
</dbReference>
<evidence type="ECO:0000256" key="1">
    <source>
        <dbReference type="ARBA" id="ARBA00002912"/>
    </source>
</evidence>
<evidence type="ECO:0000256" key="6">
    <source>
        <dbReference type="ARBA" id="ARBA00023186"/>
    </source>
</evidence>
<name>L2GMG2_VITCO</name>
<comment type="similarity">
    <text evidence="2 7">Belongs to the TCP-1 chaperonin family.</text>
</comment>
<evidence type="ECO:0000256" key="3">
    <source>
        <dbReference type="ARBA" id="ARBA00011381"/>
    </source>
</evidence>
<gene>
    <name evidence="8" type="ORF">VICG_01466</name>
</gene>
<dbReference type="RefSeq" id="XP_007604912.1">
    <property type="nucleotide sequence ID" value="XM_007604850.1"/>
</dbReference>
<dbReference type="GO" id="GO:0140662">
    <property type="term" value="F:ATP-dependent protein folding chaperone"/>
    <property type="evidence" value="ECO:0007669"/>
    <property type="project" value="InterPro"/>
</dbReference>
<dbReference type="PRINTS" id="PR00304">
    <property type="entry name" value="TCOMPLEXTCP1"/>
</dbReference>
<reference evidence="9" key="1">
    <citation type="submission" date="2011-05" db="EMBL/GenBank/DDBJ databases">
        <title>The genome sequence of Vittaforma corneae strain ATCC 50505.</title>
        <authorList>
            <consortium name="The Broad Institute Genome Sequencing Platform"/>
            <person name="Cuomo C."/>
            <person name="Didier E."/>
            <person name="Bowers L."/>
            <person name="Young S.K."/>
            <person name="Zeng Q."/>
            <person name="Gargeya S."/>
            <person name="Fitzgerald M."/>
            <person name="Haas B."/>
            <person name="Abouelleil A."/>
            <person name="Alvarado L."/>
            <person name="Arachchi H.M."/>
            <person name="Berlin A."/>
            <person name="Chapman S.B."/>
            <person name="Gearin G."/>
            <person name="Goldberg J."/>
            <person name="Griggs A."/>
            <person name="Gujja S."/>
            <person name="Hansen M."/>
            <person name="Heiman D."/>
            <person name="Howarth C."/>
            <person name="Larimer J."/>
            <person name="Lui A."/>
            <person name="MacDonald P.J.P."/>
            <person name="McCowen C."/>
            <person name="Montmayeur A."/>
            <person name="Murphy C."/>
            <person name="Neiman D."/>
            <person name="Pearson M."/>
            <person name="Priest M."/>
            <person name="Roberts A."/>
            <person name="Saif S."/>
            <person name="Shea T."/>
            <person name="Sisk P."/>
            <person name="Stolte C."/>
            <person name="Sykes S."/>
            <person name="Wortman J."/>
            <person name="Nusbaum C."/>
            <person name="Birren B."/>
        </authorList>
    </citation>
    <scope>NUCLEOTIDE SEQUENCE [LARGE SCALE GENOMIC DNA]</scope>
    <source>
        <strain evidence="9">ATCC 50505</strain>
    </source>
</reference>
<dbReference type="OrthoDB" id="10248520at2759"/>
<keyword evidence="6 7" id="KW-0143">Chaperone</keyword>
<dbReference type="Pfam" id="PF00118">
    <property type="entry name" value="Cpn60_TCP1"/>
    <property type="match status" value="1"/>
</dbReference>
<evidence type="ECO:0000313" key="8">
    <source>
        <dbReference type="EMBL" id="ELA41482.1"/>
    </source>
</evidence>
<dbReference type="Gene3D" id="3.50.7.10">
    <property type="entry name" value="GroEL"/>
    <property type="match status" value="1"/>
</dbReference>
<dbReference type="InterPro" id="IPR027409">
    <property type="entry name" value="GroEL-like_apical_dom_sf"/>
</dbReference>
<dbReference type="GO" id="GO:0051082">
    <property type="term" value="F:unfolded protein binding"/>
    <property type="evidence" value="ECO:0007669"/>
    <property type="project" value="InterPro"/>
</dbReference>
<dbReference type="SUPFAM" id="SSF52029">
    <property type="entry name" value="GroEL apical domain-like"/>
    <property type="match status" value="1"/>
</dbReference>
<dbReference type="FunCoup" id="L2GMG2">
    <property type="interactions" value="272"/>
</dbReference>
<evidence type="ECO:0000256" key="2">
    <source>
        <dbReference type="ARBA" id="ARBA00008020"/>
    </source>
</evidence>